<sequence length="87" mass="10406">MELYTYMEHLGDALRIRHIMANTLFRDVVSPIIWAQEGRYGWISKEQVQNLYRRQRDLEKQQKGYAKDKPIDLAFHWDEVTPLDPAT</sequence>
<comment type="caution">
    <text evidence="1">The sequence shown here is derived from an EMBL/GenBank/DDBJ whole genome shotgun (WGS) entry which is preliminary data.</text>
</comment>
<accession>A0A0F8YKV0</accession>
<protein>
    <submittedName>
        <fullName evidence="1">Uncharacterized protein</fullName>
    </submittedName>
</protein>
<feature type="non-terminal residue" evidence="1">
    <location>
        <position position="87"/>
    </location>
</feature>
<name>A0A0F8YKV0_9ZZZZ</name>
<dbReference type="AlphaFoldDB" id="A0A0F8YKV0"/>
<gene>
    <name evidence="1" type="ORF">LCGC14_2807780</name>
</gene>
<organism evidence="1">
    <name type="scientific">marine sediment metagenome</name>
    <dbReference type="NCBI Taxonomy" id="412755"/>
    <lineage>
        <taxon>unclassified sequences</taxon>
        <taxon>metagenomes</taxon>
        <taxon>ecological metagenomes</taxon>
    </lineage>
</organism>
<proteinExistence type="predicted"/>
<reference evidence="1" key="1">
    <citation type="journal article" date="2015" name="Nature">
        <title>Complex archaea that bridge the gap between prokaryotes and eukaryotes.</title>
        <authorList>
            <person name="Spang A."/>
            <person name="Saw J.H."/>
            <person name="Jorgensen S.L."/>
            <person name="Zaremba-Niedzwiedzka K."/>
            <person name="Martijn J."/>
            <person name="Lind A.E."/>
            <person name="van Eijk R."/>
            <person name="Schleper C."/>
            <person name="Guy L."/>
            <person name="Ettema T.J."/>
        </authorList>
    </citation>
    <scope>NUCLEOTIDE SEQUENCE</scope>
</reference>
<dbReference type="EMBL" id="LAZR01052870">
    <property type="protein sequence ID" value="KKK82002.1"/>
    <property type="molecule type" value="Genomic_DNA"/>
</dbReference>
<evidence type="ECO:0000313" key="1">
    <source>
        <dbReference type="EMBL" id="KKK82002.1"/>
    </source>
</evidence>